<name>A0A392SSH0_9FABA</name>
<dbReference type="EMBL" id="LXQA010427826">
    <property type="protein sequence ID" value="MCI51164.1"/>
    <property type="molecule type" value="Genomic_DNA"/>
</dbReference>
<protein>
    <submittedName>
        <fullName evidence="2">Transposon Ty3-I gag-pol polyprotein</fullName>
    </submittedName>
</protein>
<reference evidence="2 3" key="1">
    <citation type="journal article" date="2018" name="Front. Plant Sci.">
        <title>Red Clover (Trifolium pratense) and Zigzag Clover (T. medium) - A Picture of Genomic Similarities and Differences.</title>
        <authorList>
            <person name="Dluhosova J."/>
            <person name="Istvanek J."/>
            <person name="Nedelnik J."/>
            <person name="Repkova J."/>
        </authorList>
    </citation>
    <scope>NUCLEOTIDE SEQUENCE [LARGE SCALE GENOMIC DNA]</scope>
    <source>
        <strain evidence="3">cv. 10/8</strain>
        <tissue evidence="2">Leaf</tissue>
    </source>
</reference>
<organism evidence="2 3">
    <name type="scientific">Trifolium medium</name>
    <dbReference type="NCBI Taxonomy" id="97028"/>
    <lineage>
        <taxon>Eukaryota</taxon>
        <taxon>Viridiplantae</taxon>
        <taxon>Streptophyta</taxon>
        <taxon>Embryophyta</taxon>
        <taxon>Tracheophyta</taxon>
        <taxon>Spermatophyta</taxon>
        <taxon>Magnoliopsida</taxon>
        <taxon>eudicotyledons</taxon>
        <taxon>Gunneridae</taxon>
        <taxon>Pentapetalae</taxon>
        <taxon>rosids</taxon>
        <taxon>fabids</taxon>
        <taxon>Fabales</taxon>
        <taxon>Fabaceae</taxon>
        <taxon>Papilionoideae</taxon>
        <taxon>50 kb inversion clade</taxon>
        <taxon>NPAAA clade</taxon>
        <taxon>Hologalegina</taxon>
        <taxon>IRL clade</taxon>
        <taxon>Trifolieae</taxon>
        <taxon>Trifolium</taxon>
    </lineage>
</organism>
<dbReference type="Proteomes" id="UP000265520">
    <property type="component" value="Unassembled WGS sequence"/>
</dbReference>
<keyword evidence="3" id="KW-1185">Reference proteome</keyword>
<feature type="non-terminal residue" evidence="2">
    <location>
        <position position="1"/>
    </location>
</feature>
<evidence type="ECO:0000256" key="1">
    <source>
        <dbReference type="SAM" id="MobiDB-lite"/>
    </source>
</evidence>
<feature type="region of interest" description="Disordered" evidence="1">
    <location>
        <begin position="1"/>
        <end position="29"/>
    </location>
</feature>
<feature type="compositionally biased region" description="Pro residues" evidence="1">
    <location>
        <begin position="1"/>
        <end position="26"/>
    </location>
</feature>
<comment type="caution">
    <text evidence="2">The sequence shown here is derived from an EMBL/GenBank/DDBJ whole genome shotgun (WGS) entry which is preliminary data.</text>
</comment>
<evidence type="ECO:0000313" key="2">
    <source>
        <dbReference type="EMBL" id="MCI51164.1"/>
    </source>
</evidence>
<accession>A0A392SSH0</accession>
<sequence>GFPRPSSDPPPGCPPPAGLLPTPPSNPRFRHLSEVEMAERREKGLCFNCDQKWSRQHNCCGRLFLFVADTDGVCPSELDLESLIAEDTPSDSDTPVQAQ</sequence>
<feature type="non-terminal residue" evidence="2">
    <location>
        <position position="99"/>
    </location>
</feature>
<proteinExistence type="predicted"/>
<evidence type="ECO:0000313" key="3">
    <source>
        <dbReference type="Proteomes" id="UP000265520"/>
    </source>
</evidence>
<dbReference type="AlphaFoldDB" id="A0A392SSH0"/>